<comment type="caution">
    <text evidence="9">The sequence shown here is derived from an EMBL/GenBank/DDBJ whole genome shotgun (WGS) entry which is preliminary data.</text>
</comment>
<gene>
    <name evidence="9" type="ORF">JIN87_00895</name>
</gene>
<evidence type="ECO:0000256" key="4">
    <source>
        <dbReference type="ARBA" id="ARBA00022825"/>
    </source>
</evidence>
<dbReference type="Pfam" id="PF13385">
    <property type="entry name" value="Laminin_G_3"/>
    <property type="match status" value="1"/>
</dbReference>
<evidence type="ECO:0000256" key="1">
    <source>
        <dbReference type="ARBA" id="ARBA00011073"/>
    </source>
</evidence>
<dbReference type="Proteomes" id="UP000617628">
    <property type="component" value="Unassembled WGS sequence"/>
</dbReference>
<dbReference type="GO" id="GO:0004252">
    <property type="term" value="F:serine-type endopeptidase activity"/>
    <property type="evidence" value="ECO:0007669"/>
    <property type="project" value="UniProtKB-UniRule"/>
</dbReference>
<keyword evidence="10" id="KW-1185">Reference proteome</keyword>
<dbReference type="InterPro" id="IPR013320">
    <property type="entry name" value="ConA-like_dom_sf"/>
</dbReference>
<dbReference type="SUPFAM" id="SSF52743">
    <property type="entry name" value="Subtilisin-like"/>
    <property type="match status" value="1"/>
</dbReference>
<evidence type="ECO:0000256" key="6">
    <source>
        <dbReference type="RuleBase" id="RU003355"/>
    </source>
</evidence>
<feature type="transmembrane region" description="Helical" evidence="7">
    <location>
        <begin position="7"/>
        <end position="24"/>
    </location>
</feature>
<evidence type="ECO:0000313" key="10">
    <source>
        <dbReference type="Proteomes" id="UP000617628"/>
    </source>
</evidence>
<dbReference type="PROSITE" id="PS00137">
    <property type="entry name" value="SUBTILASE_HIS"/>
    <property type="match status" value="1"/>
</dbReference>
<keyword evidence="7" id="KW-1133">Transmembrane helix</keyword>
<proteinExistence type="inferred from homology"/>
<accession>A0A934RUK5</accession>
<comment type="similarity">
    <text evidence="1 5 6">Belongs to the peptidase S8 family.</text>
</comment>
<feature type="domain" description="Peptidase S8/S53" evidence="8">
    <location>
        <begin position="247"/>
        <end position="510"/>
    </location>
</feature>
<dbReference type="PRINTS" id="PR00723">
    <property type="entry name" value="SUBTILISIN"/>
</dbReference>
<keyword evidence="2 5" id="KW-0645">Protease</keyword>
<dbReference type="PROSITE" id="PS51892">
    <property type="entry name" value="SUBTILASE"/>
    <property type="match status" value="1"/>
</dbReference>
<dbReference type="InterPro" id="IPR022398">
    <property type="entry name" value="Peptidase_S8_His-AS"/>
</dbReference>
<dbReference type="Gene3D" id="3.40.50.200">
    <property type="entry name" value="Peptidase S8/S53 domain"/>
    <property type="match status" value="1"/>
</dbReference>
<evidence type="ECO:0000256" key="7">
    <source>
        <dbReference type="SAM" id="Phobius"/>
    </source>
</evidence>
<dbReference type="PANTHER" id="PTHR43806:SF11">
    <property type="entry name" value="CEREVISIN-RELATED"/>
    <property type="match status" value="1"/>
</dbReference>
<evidence type="ECO:0000313" key="9">
    <source>
        <dbReference type="EMBL" id="MBK1875399.1"/>
    </source>
</evidence>
<keyword evidence="3 5" id="KW-0378">Hydrolase</keyword>
<dbReference type="RefSeq" id="WP_200353617.1">
    <property type="nucleotide sequence ID" value="NZ_JAENIL010000002.1"/>
</dbReference>
<feature type="active site" description="Charge relay system" evidence="5">
    <location>
        <position position="255"/>
    </location>
</feature>
<dbReference type="InterPro" id="IPR000209">
    <property type="entry name" value="Peptidase_S8/S53_dom"/>
</dbReference>
<keyword evidence="7" id="KW-0472">Membrane</keyword>
<dbReference type="InterPro" id="IPR036852">
    <property type="entry name" value="Peptidase_S8/S53_dom_sf"/>
</dbReference>
<feature type="active site" description="Charge relay system" evidence="5">
    <location>
        <position position="310"/>
    </location>
</feature>
<dbReference type="InterPro" id="IPR034204">
    <property type="entry name" value="PfSUB1-like_cat_dom"/>
</dbReference>
<dbReference type="CDD" id="cd07473">
    <property type="entry name" value="Peptidases_S8_Subtilisin_like"/>
    <property type="match status" value="1"/>
</dbReference>
<dbReference type="GO" id="GO:0006508">
    <property type="term" value="P:proteolysis"/>
    <property type="evidence" value="ECO:0007669"/>
    <property type="project" value="UniProtKB-KW"/>
</dbReference>
<evidence type="ECO:0000256" key="5">
    <source>
        <dbReference type="PROSITE-ProRule" id="PRU01240"/>
    </source>
</evidence>
<keyword evidence="7" id="KW-0812">Transmembrane</keyword>
<dbReference type="Pfam" id="PF00082">
    <property type="entry name" value="Peptidase_S8"/>
    <property type="match status" value="1"/>
</dbReference>
<dbReference type="InterPro" id="IPR050131">
    <property type="entry name" value="Peptidase_S8_subtilisin-like"/>
</dbReference>
<dbReference type="PROSITE" id="PS00136">
    <property type="entry name" value="SUBTILASE_ASP"/>
    <property type="match status" value="1"/>
</dbReference>
<evidence type="ECO:0000259" key="8">
    <source>
        <dbReference type="Pfam" id="PF00082"/>
    </source>
</evidence>
<dbReference type="PROSITE" id="PS00138">
    <property type="entry name" value="SUBTILASE_SER"/>
    <property type="match status" value="1"/>
</dbReference>
<sequence>MKTAGIAKIGLILLLVGVGFWWAIDDREKVEGGEKTRLAHGAQVEEMLFEETLALDSIVVSVTFEEASTIPALELNGWTERYPNGEIAESRLKSLGGGRFRLQHLLETGSESIPWVLWEEKLVREPSGDFSHFGSVAHMGNVFLIDAREELVPASALDAFVSEFGLFVERRSRVADYVCLGFSDPKLGKLETMVDAFQDQFPGALVEFDTLSYPSSTPNDWDGSRMWGLDTIRARDAWTFEKGSSDTDVVIAIIDTGMQRNHFDIVDNLFINPNDSTINAQDNDGNGLVDDVSGWDFYNDDSEPNDDDGHGTHVGGIAGAKGNNGSGAVGVNWGVKLLPLKVGDAEGLRTSSINDALAYVRRLKNAGINIVATNNSYGSGGANTSTRNEISLHEELGILFVAAAGNDGRNMDIALDARGFPAGYTLDNIISVANSRQDDSLNGSSNYGTTSVDLSAPGSEIYAPYPDNSYAFLSGTSMASPMVAGAVGLLAQAEPDLTASQIKSRLLDTGDPVPSQLMSTVSGRRLNLLAALKPEMSGHEISVSNVSDFVVLFDDLEGDAEFQVAAHDDARVTASVVFGPGVGRIEPLGNRVFRFVPTGFGQAKVRFVSSLLGVSKSIEKTIVVGDKSPVSDGLIHHFSFDGSGAVVEDLAGQSDGTVVGATRENSEFGRSMRFDSVSENVSFNGQFSELVTITALIRSDRMTASPHPRIVNMPFYYLYISSGSGPNVPDGNRETLKFYSDFTEFGVWNAPPTSIRDGQWYFVAATYDSKSVLNTPKLFINGERLIARMQQEPKGTINQSAALSYLGNNGEGARAFDGLMADIRIYDRELSPIEISDLGASLVQDKWDSVELLGPHIVGLGAVSDFTSVDNSDLGLPVTARWHVAGDSDYEIVSENGSEGRIKFNEAGRFDLVAQVSDGVATRVFVKQVDVSDGEVTSGRYHGTTESGGIVWLEVEEGLETGFVSIFDPDTGYYRIREAVTIDDSGSFRSLEGSVGRISGTALSGLVGVVPGYGIEFSGQFQTSPSSETLFAGQYLGGVLGRGGDAIDLEILNDGRAYLLRTGPFADIAWGAIDDEEGRLSVTSARGLEVSLEVSLEGDSVAGDWGVERFFMKTKGVVSEGVLMAGLAGGQPAGSGLSGLYSEFVSPGQEASGNLVGGGFAGVGSEFEGGGPLVLLAADGKAYQVIAAADQDIAEAIGETIETFEVDLAVAEIDAVRIQAPVSEATVSAVAFSVTGAEPLEVLLRGIVPSFNLEEGIDPAIKLYGFSETGIAELSSNDDWAEGMLFTGINESSQGAFLGLVQSFEELGLPELDLLSSDAALRVWLEPGRYLLVVEGTDSGDGAGLIELFRL</sequence>
<dbReference type="InterPro" id="IPR023828">
    <property type="entry name" value="Peptidase_S8_Ser-AS"/>
</dbReference>
<dbReference type="Gene3D" id="2.60.120.200">
    <property type="match status" value="1"/>
</dbReference>
<evidence type="ECO:0000256" key="3">
    <source>
        <dbReference type="ARBA" id="ARBA00022801"/>
    </source>
</evidence>
<keyword evidence="4 5" id="KW-0720">Serine protease</keyword>
<feature type="active site" description="Charge relay system" evidence="5">
    <location>
        <position position="477"/>
    </location>
</feature>
<dbReference type="PANTHER" id="PTHR43806">
    <property type="entry name" value="PEPTIDASE S8"/>
    <property type="match status" value="1"/>
</dbReference>
<protein>
    <submittedName>
        <fullName evidence="9">S8 family serine peptidase</fullName>
    </submittedName>
</protein>
<name>A0A934RUK5_9BACT</name>
<dbReference type="EMBL" id="JAENIL010000002">
    <property type="protein sequence ID" value="MBK1875399.1"/>
    <property type="molecule type" value="Genomic_DNA"/>
</dbReference>
<dbReference type="InterPro" id="IPR023827">
    <property type="entry name" value="Peptidase_S8_Asp-AS"/>
</dbReference>
<dbReference type="SUPFAM" id="SSF49899">
    <property type="entry name" value="Concanavalin A-like lectins/glucanases"/>
    <property type="match status" value="1"/>
</dbReference>
<dbReference type="InterPro" id="IPR015500">
    <property type="entry name" value="Peptidase_S8_subtilisin-rel"/>
</dbReference>
<organism evidence="9 10">
    <name type="scientific">Pelagicoccus mobilis</name>
    <dbReference type="NCBI Taxonomy" id="415221"/>
    <lineage>
        <taxon>Bacteria</taxon>
        <taxon>Pseudomonadati</taxon>
        <taxon>Verrucomicrobiota</taxon>
        <taxon>Opitutia</taxon>
        <taxon>Puniceicoccales</taxon>
        <taxon>Pelagicoccaceae</taxon>
        <taxon>Pelagicoccus</taxon>
    </lineage>
</organism>
<reference evidence="9" key="1">
    <citation type="submission" date="2021-01" db="EMBL/GenBank/DDBJ databases">
        <title>Modified the classification status of verrucomicrobia.</title>
        <authorList>
            <person name="Feng X."/>
        </authorList>
    </citation>
    <scope>NUCLEOTIDE SEQUENCE</scope>
    <source>
        <strain evidence="9">KCTC 13126</strain>
    </source>
</reference>
<evidence type="ECO:0000256" key="2">
    <source>
        <dbReference type="ARBA" id="ARBA00022670"/>
    </source>
</evidence>